<dbReference type="EMBL" id="JACJID010000002">
    <property type="protein sequence ID" value="MBA8925243.1"/>
    <property type="molecule type" value="Genomic_DNA"/>
</dbReference>
<protein>
    <recommendedName>
        <fullName evidence="3">DUF3046 domain-containing protein</fullName>
    </recommendedName>
</protein>
<keyword evidence="2" id="KW-1185">Reference proteome</keyword>
<sequence>MRMTVFRRRMAEEFGEVRSEMLARDHVFAALGGRTADEALEAGLDAKRVWQAVCDAFDVPAERR</sequence>
<evidence type="ECO:0000313" key="2">
    <source>
        <dbReference type="Proteomes" id="UP000517916"/>
    </source>
</evidence>
<gene>
    <name evidence="1" type="ORF">BC739_002442</name>
</gene>
<dbReference type="RefSeq" id="WP_025359939.1">
    <property type="nucleotide sequence ID" value="NZ_BAAABQ010000084.1"/>
</dbReference>
<name>A0ABR6BED8_9PSEU</name>
<organism evidence="1 2">
    <name type="scientific">Kutzneria viridogrisea</name>
    <dbReference type="NCBI Taxonomy" id="47990"/>
    <lineage>
        <taxon>Bacteria</taxon>
        <taxon>Bacillati</taxon>
        <taxon>Actinomycetota</taxon>
        <taxon>Actinomycetes</taxon>
        <taxon>Pseudonocardiales</taxon>
        <taxon>Pseudonocardiaceae</taxon>
        <taxon>Kutzneria</taxon>
    </lineage>
</organism>
<reference evidence="1 2" key="1">
    <citation type="submission" date="2020-08" db="EMBL/GenBank/DDBJ databases">
        <title>Genomic Encyclopedia of Archaeal and Bacterial Type Strains, Phase II (KMG-II): from individual species to whole genera.</title>
        <authorList>
            <person name="Goeker M."/>
        </authorList>
    </citation>
    <scope>NUCLEOTIDE SEQUENCE [LARGE SCALE GENOMIC DNA]</scope>
    <source>
        <strain evidence="1 2">DSM 43850</strain>
    </source>
</reference>
<dbReference type="Proteomes" id="UP000517916">
    <property type="component" value="Unassembled WGS sequence"/>
</dbReference>
<dbReference type="InterPro" id="IPR021408">
    <property type="entry name" value="DUF3046"/>
</dbReference>
<accession>A0ABR6BED8</accession>
<evidence type="ECO:0008006" key="3">
    <source>
        <dbReference type="Google" id="ProtNLM"/>
    </source>
</evidence>
<dbReference type="Pfam" id="PF11248">
    <property type="entry name" value="DUF3046"/>
    <property type="match status" value="1"/>
</dbReference>
<comment type="caution">
    <text evidence="1">The sequence shown here is derived from an EMBL/GenBank/DDBJ whole genome shotgun (WGS) entry which is preliminary data.</text>
</comment>
<proteinExistence type="predicted"/>
<evidence type="ECO:0000313" key="1">
    <source>
        <dbReference type="EMBL" id="MBA8925243.1"/>
    </source>
</evidence>